<protein>
    <submittedName>
        <fullName evidence="3">CAF1 family ribonuclease-domain-containing protein</fullName>
    </submittedName>
</protein>
<dbReference type="InParanoid" id="A0A1X2HW49"/>
<evidence type="ECO:0000256" key="2">
    <source>
        <dbReference type="SAM" id="MobiDB-lite"/>
    </source>
</evidence>
<proteinExistence type="inferred from homology"/>
<dbReference type="PANTHER" id="PTHR15092">
    <property type="entry name" value="POLY A -SPECIFIC RIBONUCLEASE/TARGET OF EGR1, MEMBER 1"/>
    <property type="match status" value="1"/>
</dbReference>
<dbReference type="InterPro" id="IPR051181">
    <property type="entry name" value="CAF1_poly(A)_ribonucleases"/>
</dbReference>
<reference evidence="3 4" key="1">
    <citation type="submission" date="2016-07" db="EMBL/GenBank/DDBJ databases">
        <title>Pervasive Adenine N6-methylation of Active Genes in Fungi.</title>
        <authorList>
            <consortium name="DOE Joint Genome Institute"/>
            <person name="Mondo S.J."/>
            <person name="Dannebaum R.O."/>
            <person name="Kuo R.C."/>
            <person name="Labutti K."/>
            <person name="Haridas S."/>
            <person name="Kuo A."/>
            <person name="Salamov A."/>
            <person name="Ahrendt S.R."/>
            <person name="Lipzen A."/>
            <person name="Sullivan W."/>
            <person name="Andreopoulos W.B."/>
            <person name="Clum A."/>
            <person name="Lindquist E."/>
            <person name="Daum C."/>
            <person name="Ramamoorthy G.K."/>
            <person name="Gryganskyi A."/>
            <person name="Culley D."/>
            <person name="Magnuson J.K."/>
            <person name="James T.Y."/>
            <person name="O'Malley M.A."/>
            <person name="Stajich J.E."/>
            <person name="Spatafora J.W."/>
            <person name="Visel A."/>
            <person name="Grigoriev I.V."/>
        </authorList>
    </citation>
    <scope>NUCLEOTIDE SEQUENCE [LARGE SCALE GENOMIC DNA]</scope>
    <source>
        <strain evidence="3 4">NRRL 2496</strain>
    </source>
</reference>
<dbReference type="STRING" id="13706.A0A1X2HW49"/>
<dbReference type="GO" id="GO:0000175">
    <property type="term" value="F:3'-5'-RNA exonuclease activity"/>
    <property type="evidence" value="ECO:0007669"/>
    <property type="project" value="TreeGrafter"/>
</dbReference>
<sequence length="639" mass="73432">MEVHKDQFVDRLPLIEAAILEADFVSIDAEFTGLTADGTRLLAQDTPQERYEKMRRSVDAFSIIQYGICTFKRDGDTWTAKPFNFYIFDSEDVGFRNSRFITASTNSLNFLRKNGFDFNKWVDHGIPYRNQSEIESGRLENEANASNHKYNGKELSSADKRFAERLRKNISKWLQNGNTNTPLLVQTNSHRQRHLANDEVKDKKYNNFLYVKLRDTSHIEIKKRSEEAREARAMYDYNRPKDPLLNFGKVIEYIKRSKCPVIMHNGIFDLCHTVSQFWSRLPGQWKDFQEMVTDMWPQVVDTKYLAAYHPVLKSCFAASTALPPMFETVNKAFAVSGTRIVIPEAFNRYQGEDAFEHEAGYDAYQTGVIYLGFVHFVMENEEYWEAAEKEQIKENRPTQVEEFMQLDVLKNYYNKLFVMRKIPPYLDLCAQNEEEKEGVFYLDKIPEGMAQAAFELLYPELKPIKVRWVDATHAWLFTDINDGSAKFSGECGQRVYPFLPGNPEEPVAVQLGITEDACNMKLYTYSQWRRHPDYKPQNDHPTPSTRAIEELSASLNQQEESGHADSPGGDNVRVTARVSTVDYGADETIPNGGASFNDVGMDVPVSFQKRTEQASASPSKRKPQGEDQDESPSGKKHKH</sequence>
<dbReference type="Proteomes" id="UP000242180">
    <property type="component" value="Unassembled WGS sequence"/>
</dbReference>
<evidence type="ECO:0000313" key="4">
    <source>
        <dbReference type="Proteomes" id="UP000242180"/>
    </source>
</evidence>
<dbReference type="OrthoDB" id="1432093at2759"/>
<dbReference type="SUPFAM" id="SSF53098">
    <property type="entry name" value="Ribonuclease H-like"/>
    <property type="match status" value="1"/>
</dbReference>
<keyword evidence="4" id="KW-1185">Reference proteome</keyword>
<evidence type="ECO:0000256" key="1">
    <source>
        <dbReference type="ARBA" id="ARBA00008372"/>
    </source>
</evidence>
<dbReference type="GO" id="GO:0015030">
    <property type="term" value="C:Cajal body"/>
    <property type="evidence" value="ECO:0007669"/>
    <property type="project" value="TreeGrafter"/>
</dbReference>
<dbReference type="AlphaFoldDB" id="A0A1X2HW49"/>
<comment type="caution">
    <text evidence="3">The sequence shown here is derived from an EMBL/GenBank/DDBJ whole genome shotgun (WGS) entry which is preliminary data.</text>
</comment>
<dbReference type="PANTHER" id="PTHR15092:SF37">
    <property type="entry name" value="TARGET OF EGR1 PROTEIN 1"/>
    <property type="match status" value="1"/>
</dbReference>
<organism evidence="3 4">
    <name type="scientific">Syncephalastrum racemosum</name>
    <name type="common">Filamentous fungus</name>
    <dbReference type="NCBI Taxonomy" id="13706"/>
    <lineage>
        <taxon>Eukaryota</taxon>
        <taxon>Fungi</taxon>
        <taxon>Fungi incertae sedis</taxon>
        <taxon>Mucoromycota</taxon>
        <taxon>Mucoromycotina</taxon>
        <taxon>Mucoromycetes</taxon>
        <taxon>Mucorales</taxon>
        <taxon>Syncephalastraceae</taxon>
        <taxon>Syncephalastrum</taxon>
    </lineage>
</organism>
<dbReference type="GO" id="GO:0034472">
    <property type="term" value="P:snRNA 3'-end processing"/>
    <property type="evidence" value="ECO:0007669"/>
    <property type="project" value="TreeGrafter"/>
</dbReference>
<name>A0A1X2HW49_SYNRA</name>
<dbReference type="InterPro" id="IPR006941">
    <property type="entry name" value="RNase_CAF1"/>
</dbReference>
<feature type="region of interest" description="Disordered" evidence="2">
    <location>
        <begin position="584"/>
        <end position="639"/>
    </location>
</feature>
<dbReference type="InterPro" id="IPR036397">
    <property type="entry name" value="RNaseH_sf"/>
</dbReference>
<dbReference type="Gene3D" id="3.30.420.10">
    <property type="entry name" value="Ribonuclease H-like superfamily/Ribonuclease H"/>
    <property type="match status" value="1"/>
</dbReference>
<evidence type="ECO:0000313" key="3">
    <source>
        <dbReference type="EMBL" id="ORZ03796.1"/>
    </source>
</evidence>
<dbReference type="GO" id="GO:0017069">
    <property type="term" value="F:snRNA binding"/>
    <property type="evidence" value="ECO:0007669"/>
    <property type="project" value="TreeGrafter"/>
</dbReference>
<dbReference type="EMBL" id="MCGN01000001">
    <property type="protein sequence ID" value="ORZ03796.1"/>
    <property type="molecule type" value="Genomic_DNA"/>
</dbReference>
<gene>
    <name evidence="3" type="ORF">BCR43DRAFT_520877</name>
</gene>
<dbReference type="OMA" id="LMHTIIG"/>
<accession>A0A1X2HW49</accession>
<comment type="similarity">
    <text evidence="1">Belongs to the CAF1 family.</text>
</comment>
<dbReference type="Pfam" id="PF04857">
    <property type="entry name" value="CAF1"/>
    <property type="match status" value="1"/>
</dbReference>
<dbReference type="InterPro" id="IPR012337">
    <property type="entry name" value="RNaseH-like_sf"/>
</dbReference>